<dbReference type="InterPro" id="IPR020828">
    <property type="entry name" value="GlycerAld_3-P_DH_NAD(P)-bd"/>
</dbReference>
<dbReference type="InterPro" id="IPR020831">
    <property type="entry name" value="GlycerAld/Erythrose_P_DH"/>
</dbReference>
<comment type="similarity">
    <text evidence="1">Belongs to the glyceraldehyde-3-phosphate dehydrogenase family.</text>
</comment>
<dbReference type="PANTHER" id="PTHR10836">
    <property type="entry name" value="GLYCERALDEHYDE 3-PHOSPHATE DEHYDROGENASE"/>
    <property type="match status" value="1"/>
</dbReference>
<protein>
    <recommendedName>
        <fullName evidence="6">Glyceraldehyde 3-phosphate dehydrogenase NAD(P) binding domain-containing protein</fullName>
    </recommendedName>
</protein>
<reference evidence="8" key="1">
    <citation type="submission" date="2014-03" db="EMBL/GenBank/DDBJ databases">
        <authorList>
            <person name="Aksoy S."/>
            <person name="Warren W."/>
            <person name="Wilson R.K."/>
        </authorList>
    </citation>
    <scope>NUCLEOTIDE SEQUENCE [LARGE SCALE GENOMIC DNA]</scope>
    <source>
        <strain evidence="8">IAEA</strain>
    </source>
</reference>
<comment type="catalytic activity">
    <reaction evidence="5">
        <text>D-glyceraldehyde 3-phosphate + phosphate + NAD(+) = (2R)-3-phospho-glyceroyl phosphate + NADH + H(+)</text>
        <dbReference type="Rhea" id="RHEA:10300"/>
        <dbReference type="ChEBI" id="CHEBI:15378"/>
        <dbReference type="ChEBI" id="CHEBI:43474"/>
        <dbReference type="ChEBI" id="CHEBI:57540"/>
        <dbReference type="ChEBI" id="CHEBI:57604"/>
        <dbReference type="ChEBI" id="CHEBI:57945"/>
        <dbReference type="ChEBI" id="CHEBI:59776"/>
        <dbReference type="EC" id="1.2.1.12"/>
    </reaction>
</comment>
<dbReference type="GO" id="GO:0051287">
    <property type="term" value="F:NAD binding"/>
    <property type="evidence" value="ECO:0007669"/>
    <property type="project" value="InterPro"/>
</dbReference>
<keyword evidence="8" id="KW-1185">Reference proteome</keyword>
<dbReference type="EnsemblMetazoa" id="GPAI028648-RA">
    <property type="protein sequence ID" value="GPAI028648-PA"/>
    <property type="gene ID" value="GPAI028648"/>
</dbReference>
<dbReference type="Proteomes" id="UP000092445">
    <property type="component" value="Unassembled WGS sequence"/>
</dbReference>
<evidence type="ECO:0000256" key="3">
    <source>
        <dbReference type="ARBA" id="ARBA00023002"/>
    </source>
</evidence>
<dbReference type="Gene3D" id="3.40.50.720">
    <property type="entry name" value="NAD(P)-binding Rossmann-like Domain"/>
    <property type="match status" value="1"/>
</dbReference>
<organism evidence="7 8">
    <name type="scientific">Glossina pallidipes</name>
    <name type="common">Tsetse fly</name>
    <dbReference type="NCBI Taxonomy" id="7398"/>
    <lineage>
        <taxon>Eukaryota</taxon>
        <taxon>Metazoa</taxon>
        <taxon>Ecdysozoa</taxon>
        <taxon>Arthropoda</taxon>
        <taxon>Hexapoda</taxon>
        <taxon>Insecta</taxon>
        <taxon>Pterygota</taxon>
        <taxon>Neoptera</taxon>
        <taxon>Endopterygota</taxon>
        <taxon>Diptera</taxon>
        <taxon>Brachycera</taxon>
        <taxon>Muscomorpha</taxon>
        <taxon>Hippoboscoidea</taxon>
        <taxon>Glossinidae</taxon>
        <taxon>Glossina</taxon>
    </lineage>
</organism>
<evidence type="ECO:0000259" key="6">
    <source>
        <dbReference type="SMART" id="SM00846"/>
    </source>
</evidence>
<dbReference type="InterPro" id="IPR020829">
    <property type="entry name" value="GlycerAld_3-P_DH_cat"/>
</dbReference>
<dbReference type="PRINTS" id="PR00078">
    <property type="entry name" value="G3PDHDRGNASE"/>
</dbReference>
<evidence type="ECO:0000256" key="5">
    <source>
        <dbReference type="ARBA" id="ARBA00047698"/>
    </source>
</evidence>
<dbReference type="GO" id="GO:0004365">
    <property type="term" value="F:glyceraldehyde-3-phosphate dehydrogenase (NAD+) (phosphorylating) activity"/>
    <property type="evidence" value="ECO:0007669"/>
    <property type="project" value="UniProtKB-EC"/>
</dbReference>
<dbReference type="PANTHER" id="PTHR10836:SF76">
    <property type="entry name" value="GLYCERALDEHYDE-3-PHOSPHATE DEHYDROGENASE-RELATED"/>
    <property type="match status" value="1"/>
</dbReference>
<evidence type="ECO:0000256" key="4">
    <source>
        <dbReference type="ARBA" id="ARBA00023027"/>
    </source>
</evidence>
<sequence length="168" mass="18248">MSKISINGFGHIGRIFCRRCLLKNAEAPANNDPALSPDQLGYLLKYDSVHELLNVEIESGKDCLVANNKKITLTKDKNAKNIPWAEEGLMTTVDAVTPTQAATDNARKKWRSGRSAMLNIIPASTGTAKAVDKIILVSKVALTGMAPMPIPTVNVSVVDLTRTYIKRS</sequence>
<evidence type="ECO:0000313" key="8">
    <source>
        <dbReference type="Proteomes" id="UP000092445"/>
    </source>
</evidence>
<reference evidence="7" key="2">
    <citation type="submission" date="2020-05" db="UniProtKB">
        <authorList>
            <consortium name="EnsemblMetazoa"/>
        </authorList>
    </citation>
    <scope>IDENTIFICATION</scope>
    <source>
        <strain evidence="7">IAEA</strain>
    </source>
</reference>
<dbReference type="InterPro" id="IPR036291">
    <property type="entry name" value="NAD(P)-bd_dom_sf"/>
</dbReference>
<dbReference type="VEuPathDB" id="VectorBase:GPAI028648"/>
<dbReference type="AlphaFoldDB" id="A0A1A9ZY39"/>
<evidence type="ECO:0000256" key="1">
    <source>
        <dbReference type="ARBA" id="ARBA00007406"/>
    </source>
</evidence>
<proteinExistence type="inferred from homology"/>
<keyword evidence="3" id="KW-0560">Oxidoreductase</keyword>
<dbReference type="SUPFAM" id="SSF55347">
    <property type="entry name" value="Glyceraldehyde-3-phosphate dehydrogenase-like, C-terminal domain"/>
    <property type="match status" value="1"/>
</dbReference>
<comment type="subunit">
    <text evidence="2">Homotetramer.</text>
</comment>
<dbReference type="SMART" id="SM00846">
    <property type="entry name" value="Gp_dh_N"/>
    <property type="match status" value="1"/>
</dbReference>
<accession>A0A1A9ZY39</accession>
<dbReference type="GO" id="GO:0005829">
    <property type="term" value="C:cytosol"/>
    <property type="evidence" value="ECO:0007669"/>
    <property type="project" value="TreeGrafter"/>
</dbReference>
<dbReference type="STRING" id="7398.A0A1A9ZY39"/>
<dbReference type="GO" id="GO:0006096">
    <property type="term" value="P:glycolytic process"/>
    <property type="evidence" value="ECO:0007669"/>
    <property type="project" value="TreeGrafter"/>
</dbReference>
<dbReference type="SUPFAM" id="SSF51735">
    <property type="entry name" value="NAD(P)-binding Rossmann-fold domains"/>
    <property type="match status" value="1"/>
</dbReference>
<keyword evidence="4" id="KW-0520">NAD</keyword>
<feature type="domain" description="Glyceraldehyde 3-phosphate dehydrogenase NAD(P) binding" evidence="6">
    <location>
        <begin position="2"/>
        <end position="106"/>
    </location>
</feature>
<dbReference type="Pfam" id="PF02800">
    <property type="entry name" value="Gp_dh_C"/>
    <property type="match status" value="1"/>
</dbReference>
<name>A0A1A9ZY39_GLOPL</name>
<evidence type="ECO:0000256" key="2">
    <source>
        <dbReference type="ARBA" id="ARBA00011881"/>
    </source>
</evidence>
<evidence type="ECO:0000313" key="7">
    <source>
        <dbReference type="EnsemblMetazoa" id="GPAI028648-PA"/>
    </source>
</evidence>